<dbReference type="PANTHER" id="PTHR13403">
    <property type="entry name" value="SNURPORTIN1 RNUT1 PROTEIN RNA, U TRANSPORTER 1"/>
    <property type="match status" value="1"/>
</dbReference>
<dbReference type="PANTHER" id="PTHR13403:SF6">
    <property type="entry name" value="SNURPORTIN-1"/>
    <property type="match status" value="1"/>
</dbReference>
<keyword evidence="6" id="KW-0813">Transport</keyword>
<keyword evidence="7" id="KW-0963">Cytoplasm</keyword>
<protein>
    <recommendedName>
        <fullName evidence="5">Snurportin-1</fullName>
    </recommendedName>
</protein>
<evidence type="ECO:0000256" key="4">
    <source>
        <dbReference type="ARBA" id="ARBA00007540"/>
    </source>
</evidence>
<dbReference type="Gene3D" id="3.30.470.30">
    <property type="entry name" value="DNA ligase/mRNA capping enzyme"/>
    <property type="match status" value="1"/>
</dbReference>
<feature type="region of interest" description="Disordered" evidence="10">
    <location>
        <begin position="374"/>
        <end position="409"/>
    </location>
</feature>
<feature type="region of interest" description="Disordered" evidence="10">
    <location>
        <begin position="83"/>
        <end position="133"/>
    </location>
</feature>
<feature type="compositionally biased region" description="Basic and acidic residues" evidence="10">
    <location>
        <begin position="374"/>
        <end position="400"/>
    </location>
</feature>
<comment type="function">
    <text evidence="1">Functions as an U snRNP-specific nuclear import adapter. Involved in the trimethylguanosine (m3G)-cap-dependent nuclear import of U snRNPs. Binds specifically to the terminal m3G-cap U snRNAs.</text>
</comment>
<keyword evidence="9" id="KW-0539">Nucleus</keyword>
<dbReference type="Pfam" id="PF21974">
    <property type="entry name" value="SPN1_m3Gcap_bd"/>
    <property type="match status" value="1"/>
</dbReference>
<evidence type="ECO:0000256" key="10">
    <source>
        <dbReference type="SAM" id="MobiDB-lite"/>
    </source>
</evidence>
<evidence type="ECO:0000256" key="2">
    <source>
        <dbReference type="ARBA" id="ARBA00004123"/>
    </source>
</evidence>
<evidence type="ECO:0000256" key="1">
    <source>
        <dbReference type="ARBA" id="ARBA00003975"/>
    </source>
</evidence>
<evidence type="ECO:0000256" key="9">
    <source>
        <dbReference type="ARBA" id="ARBA00023242"/>
    </source>
</evidence>
<feature type="region of interest" description="Disordered" evidence="10">
    <location>
        <begin position="1"/>
        <end position="69"/>
    </location>
</feature>
<name>A0A0B7B4X4_9EUPU</name>
<feature type="domain" description="Snurportin-1 m3G cap-binding" evidence="11">
    <location>
        <begin position="152"/>
        <end position="324"/>
    </location>
</feature>
<comment type="subcellular location">
    <subcellularLocation>
        <location evidence="3">Cytoplasm</location>
    </subcellularLocation>
    <subcellularLocation>
        <location evidence="2">Nucleus</location>
    </subcellularLocation>
</comment>
<dbReference type="GO" id="GO:0003723">
    <property type="term" value="F:RNA binding"/>
    <property type="evidence" value="ECO:0007669"/>
    <property type="project" value="UniProtKB-KW"/>
</dbReference>
<evidence type="ECO:0000313" key="12">
    <source>
        <dbReference type="EMBL" id="CEK87170.1"/>
    </source>
</evidence>
<feature type="compositionally biased region" description="Basic and acidic residues" evidence="10">
    <location>
        <begin position="83"/>
        <end position="102"/>
    </location>
</feature>
<dbReference type="CDD" id="cd09232">
    <property type="entry name" value="Snurportin-1_C"/>
    <property type="match status" value="1"/>
</dbReference>
<dbReference type="AlphaFoldDB" id="A0A0B7B4X4"/>
<dbReference type="EMBL" id="HACG01040305">
    <property type="protein sequence ID" value="CEK87170.1"/>
    <property type="molecule type" value="Transcribed_RNA"/>
</dbReference>
<dbReference type="InterPro" id="IPR047857">
    <property type="entry name" value="Snurportin1_C"/>
</dbReference>
<evidence type="ECO:0000256" key="3">
    <source>
        <dbReference type="ARBA" id="ARBA00004496"/>
    </source>
</evidence>
<evidence type="ECO:0000256" key="7">
    <source>
        <dbReference type="ARBA" id="ARBA00022490"/>
    </source>
</evidence>
<comment type="similarity">
    <text evidence="4">Belongs to the snurportin family.</text>
</comment>
<dbReference type="GO" id="GO:0005634">
    <property type="term" value="C:nucleus"/>
    <property type="evidence" value="ECO:0007669"/>
    <property type="project" value="UniProtKB-SubCell"/>
</dbReference>
<evidence type="ECO:0000256" key="8">
    <source>
        <dbReference type="ARBA" id="ARBA00022884"/>
    </source>
</evidence>
<dbReference type="GO" id="GO:0005737">
    <property type="term" value="C:cytoplasm"/>
    <property type="evidence" value="ECO:0007669"/>
    <property type="project" value="UniProtKB-SubCell"/>
</dbReference>
<keyword evidence="8" id="KW-0694">RNA-binding</keyword>
<proteinExistence type="inferred from homology"/>
<reference evidence="12" key="1">
    <citation type="submission" date="2014-12" db="EMBL/GenBank/DDBJ databases">
        <title>Insight into the proteome of Arion vulgaris.</title>
        <authorList>
            <person name="Aradska J."/>
            <person name="Bulat T."/>
            <person name="Smidak R."/>
            <person name="Sarate P."/>
            <person name="Gangsoo J."/>
            <person name="Sialana F."/>
            <person name="Bilban M."/>
            <person name="Lubec G."/>
        </authorList>
    </citation>
    <scope>NUCLEOTIDE SEQUENCE</scope>
    <source>
        <tissue evidence="12">Skin</tissue>
    </source>
</reference>
<gene>
    <name evidence="12" type="primary">ORF157780</name>
</gene>
<feature type="compositionally biased region" description="Basic and acidic residues" evidence="10">
    <location>
        <begin position="25"/>
        <end position="69"/>
    </location>
</feature>
<dbReference type="GO" id="GO:0061015">
    <property type="term" value="P:snRNA import into nucleus"/>
    <property type="evidence" value="ECO:0007669"/>
    <property type="project" value="InterPro"/>
</dbReference>
<dbReference type="InterPro" id="IPR017336">
    <property type="entry name" value="Snurportin-1"/>
</dbReference>
<evidence type="ECO:0000256" key="6">
    <source>
        <dbReference type="ARBA" id="ARBA00022448"/>
    </source>
</evidence>
<evidence type="ECO:0000259" key="11">
    <source>
        <dbReference type="Pfam" id="PF21974"/>
    </source>
</evidence>
<sequence length="422" mass="48989">MSYYRGYDDGDYGGYGDEAYSSRYESVDRYGDREDRDRRSDRSFGRRESSYDRRDIGGYEGRRESDYERRLDVGYDRRDDFGGRRERSFGSRREDDRGDGSFKSRRGGGGSFSRENGGRGGKRSFGGKSQGDFSKRFKADDNWEQSDRHSTMLSHFLETVPENFEEDWLCIVCPAGKRRVLVAASISTQTYRKDGKPDMTFKSCLPNGSPQQTEVMKYNDLTILDAVFCTQSKQFYIIDMLHWKHYPYYETEAEFRAFFLPEKYSQLKTPTELSENNEYPLILLEKFPCSDSSIEQALNETAYKVEGLLFINKKSIYECTDSPNSLLLRLDQLEKVLGIPVPEGLSYIRTSSEDTKWKEELIARKKLKAVREAARNMDKTERHEGHKKVGEERDEHKVEEESATESWAHPEVGRAYSAAYYD</sequence>
<dbReference type="SUPFAM" id="SSF56091">
    <property type="entry name" value="DNA ligase/mRNA capping enzyme, catalytic domain"/>
    <property type="match status" value="1"/>
</dbReference>
<accession>A0A0B7B4X4</accession>
<organism evidence="12">
    <name type="scientific">Arion vulgaris</name>
    <dbReference type="NCBI Taxonomy" id="1028688"/>
    <lineage>
        <taxon>Eukaryota</taxon>
        <taxon>Metazoa</taxon>
        <taxon>Spiralia</taxon>
        <taxon>Lophotrochozoa</taxon>
        <taxon>Mollusca</taxon>
        <taxon>Gastropoda</taxon>
        <taxon>Heterobranchia</taxon>
        <taxon>Euthyneura</taxon>
        <taxon>Panpulmonata</taxon>
        <taxon>Eupulmonata</taxon>
        <taxon>Stylommatophora</taxon>
        <taxon>Helicina</taxon>
        <taxon>Arionoidea</taxon>
        <taxon>Arionidae</taxon>
        <taxon>Arion</taxon>
    </lineage>
</organism>
<evidence type="ECO:0000256" key="5">
    <source>
        <dbReference type="ARBA" id="ARBA00016034"/>
    </source>
</evidence>